<dbReference type="Proteomes" id="UP001500058">
    <property type="component" value="Unassembled WGS sequence"/>
</dbReference>
<keyword evidence="2" id="KW-1185">Reference proteome</keyword>
<comment type="caution">
    <text evidence="1">The sequence shown here is derived from an EMBL/GenBank/DDBJ whole genome shotgun (WGS) entry which is preliminary data.</text>
</comment>
<organism evidence="1 2">
    <name type="scientific">Streptomyces glaucosporus</name>
    <dbReference type="NCBI Taxonomy" id="284044"/>
    <lineage>
        <taxon>Bacteria</taxon>
        <taxon>Bacillati</taxon>
        <taxon>Actinomycetota</taxon>
        <taxon>Actinomycetes</taxon>
        <taxon>Kitasatosporales</taxon>
        <taxon>Streptomycetaceae</taxon>
        <taxon>Streptomyces</taxon>
    </lineage>
</organism>
<sequence>MHGERLRPDIDAAEALVIAVATGEAEDVKVIGERPRLLREAPAL</sequence>
<dbReference type="EMBL" id="BAAATJ010000008">
    <property type="protein sequence ID" value="GAA2396455.1"/>
    <property type="molecule type" value="Genomic_DNA"/>
</dbReference>
<proteinExistence type="predicted"/>
<accession>A0ABP5V8J1</accession>
<evidence type="ECO:0000313" key="1">
    <source>
        <dbReference type="EMBL" id="GAA2396455.1"/>
    </source>
</evidence>
<protein>
    <submittedName>
        <fullName evidence="1">Uncharacterized protein</fullName>
    </submittedName>
</protein>
<reference evidence="2" key="1">
    <citation type="journal article" date="2019" name="Int. J. Syst. Evol. Microbiol.">
        <title>The Global Catalogue of Microorganisms (GCM) 10K type strain sequencing project: providing services to taxonomists for standard genome sequencing and annotation.</title>
        <authorList>
            <consortium name="The Broad Institute Genomics Platform"/>
            <consortium name="The Broad Institute Genome Sequencing Center for Infectious Disease"/>
            <person name="Wu L."/>
            <person name="Ma J."/>
        </authorList>
    </citation>
    <scope>NUCLEOTIDE SEQUENCE [LARGE SCALE GENOMIC DNA]</scope>
    <source>
        <strain evidence="2">JCM 6921</strain>
    </source>
</reference>
<evidence type="ECO:0000313" key="2">
    <source>
        <dbReference type="Proteomes" id="UP001500058"/>
    </source>
</evidence>
<gene>
    <name evidence="1" type="ORF">GCM10010420_22710</name>
</gene>
<name>A0ABP5V8J1_9ACTN</name>